<dbReference type="EC" id="3.6.5.-" evidence="9"/>
<dbReference type="SUPFAM" id="SSF82051">
    <property type="entry name" value="Obg GTP-binding protein N-terminal domain"/>
    <property type="match status" value="1"/>
</dbReference>
<dbReference type="PROSITE" id="PS00905">
    <property type="entry name" value="GTP1_OBG"/>
    <property type="match status" value="1"/>
</dbReference>
<dbReference type="SUPFAM" id="SSF52540">
    <property type="entry name" value="P-loop containing nucleoside triphosphate hydrolases"/>
    <property type="match status" value="1"/>
</dbReference>
<dbReference type="NCBIfam" id="NF008954">
    <property type="entry name" value="PRK12296.1"/>
    <property type="match status" value="1"/>
</dbReference>
<feature type="binding site" evidence="9">
    <location>
        <begin position="281"/>
        <end position="284"/>
    </location>
    <ligand>
        <name>GTP</name>
        <dbReference type="ChEBI" id="CHEBI:37565"/>
    </ligand>
</feature>
<dbReference type="InterPro" id="IPR006169">
    <property type="entry name" value="GTP1_OBG_dom"/>
</dbReference>
<dbReference type="InterPro" id="IPR036346">
    <property type="entry name" value="GTP-bd_prot_GTP1/OBG_C_sf"/>
</dbReference>
<dbReference type="Gene3D" id="3.30.300.350">
    <property type="entry name" value="GTP-binding protein OBG, C-terminal domain"/>
    <property type="match status" value="1"/>
</dbReference>
<feature type="binding site" evidence="9">
    <location>
        <begin position="211"/>
        <end position="214"/>
    </location>
    <ligand>
        <name>GTP</name>
        <dbReference type="ChEBI" id="CHEBI:37565"/>
    </ligand>
</feature>
<feature type="binding site" evidence="9">
    <location>
        <begin position="309"/>
        <end position="311"/>
    </location>
    <ligand>
        <name>GTP</name>
        <dbReference type="ChEBI" id="CHEBI:37565"/>
    </ligand>
</feature>
<evidence type="ECO:0000256" key="2">
    <source>
        <dbReference type="ARBA" id="ARBA00007699"/>
    </source>
</evidence>
<evidence type="ECO:0000313" key="14">
    <source>
        <dbReference type="Proteomes" id="UP000430508"/>
    </source>
</evidence>
<organism evidence="13 14">
    <name type="scientific">Dehalobacter restrictus</name>
    <dbReference type="NCBI Taxonomy" id="55583"/>
    <lineage>
        <taxon>Bacteria</taxon>
        <taxon>Bacillati</taxon>
        <taxon>Bacillota</taxon>
        <taxon>Clostridia</taxon>
        <taxon>Eubacteriales</taxon>
        <taxon>Desulfitobacteriaceae</taxon>
        <taxon>Dehalobacter</taxon>
    </lineage>
</organism>
<dbReference type="InterPro" id="IPR045086">
    <property type="entry name" value="OBG_GTPase"/>
</dbReference>
<evidence type="ECO:0000256" key="3">
    <source>
        <dbReference type="ARBA" id="ARBA00022490"/>
    </source>
</evidence>
<keyword evidence="4 9" id="KW-0479">Metal-binding</keyword>
<keyword evidence="8 9" id="KW-0342">GTP-binding</keyword>
<dbReference type="GO" id="GO:0005525">
    <property type="term" value="F:GTP binding"/>
    <property type="evidence" value="ECO:0007669"/>
    <property type="project" value="UniProtKB-UniRule"/>
</dbReference>
<dbReference type="Pfam" id="PF01926">
    <property type="entry name" value="MMR_HSR1"/>
    <property type="match status" value="1"/>
</dbReference>
<evidence type="ECO:0000256" key="4">
    <source>
        <dbReference type="ARBA" id="ARBA00022723"/>
    </source>
</evidence>
<dbReference type="Gene3D" id="3.40.50.300">
    <property type="entry name" value="P-loop containing nucleotide triphosphate hydrolases"/>
    <property type="match status" value="1"/>
</dbReference>
<dbReference type="PRINTS" id="PR00326">
    <property type="entry name" value="GTP1OBG"/>
</dbReference>
<comment type="cofactor">
    <cofactor evidence="1 9">
        <name>Mg(2+)</name>
        <dbReference type="ChEBI" id="CHEBI:18420"/>
    </cofactor>
</comment>
<dbReference type="InterPro" id="IPR006074">
    <property type="entry name" value="GTP1-OBG_CS"/>
</dbReference>
<dbReference type="PANTHER" id="PTHR11702">
    <property type="entry name" value="DEVELOPMENTALLY REGULATED GTP-BINDING PROTEIN-RELATED"/>
    <property type="match status" value="1"/>
</dbReference>
<dbReference type="InterPro" id="IPR005225">
    <property type="entry name" value="Small_GTP-bd"/>
</dbReference>
<evidence type="ECO:0000259" key="12">
    <source>
        <dbReference type="PROSITE" id="PS51883"/>
    </source>
</evidence>
<dbReference type="GO" id="GO:0003924">
    <property type="term" value="F:GTPase activity"/>
    <property type="evidence" value="ECO:0007669"/>
    <property type="project" value="UniProtKB-UniRule"/>
</dbReference>
<keyword evidence="7 9" id="KW-0460">Magnesium</keyword>
<evidence type="ECO:0000259" key="11">
    <source>
        <dbReference type="PROSITE" id="PS51881"/>
    </source>
</evidence>
<evidence type="ECO:0000313" key="13">
    <source>
        <dbReference type="EMBL" id="QGZ99709.1"/>
    </source>
</evidence>
<dbReference type="CDD" id="cd01898">
    <property type="entry name" value="Obg"/>
    <property type="match status" value="1"/>
</dbReference>
<dbReference type="InterPro" id="IPR014100">
    <property type="entry name" value="GTP-bd_Obg/CgtA"/>
</dbReference>
<reference evidence="13 14" key="1">
    <citation type="submission" date="2019-12" db="EMBL/GenBank/DDBJ databases">
        <title>Sequence classification of anaerobic respiratory reductive dehalogenases: First we see many, then we see few.</title>
        <authorList>
            <person name="Molenda O."/>
            <person name="Puentes Jacome L.A."/>
            <person name="Cao X."/>
            <person name="Nesbo C.L."/>
            <person name="Tang S."/>
            <person name="Morson N."/>
            <person name="Patron J."/>
            <person name="Lomheim L."/>
            <person name="Wishart D.S."/>
            <person name="Edwards E.A."/>
        </authorList>
    </citation>
    <scope>NUCLEOTIDE SEQUENCE [LARGE SCALE GENOMIC DNA]</scope>
    <source>
        <strain evidence="13 14">12DCA</strain>
    </source>
</reference>
<keyword evidence="3 9" id="KW-0963">Cytoplasm</keyword>
<dbReference type="GO" id="GO:0042254">
    <property type="term" value="P:ribosome biogenesis"/>
    <property type="evidence" value="ECO:0007669"/>
    <property type="project" value="UniProtKB-UniRule"/>
</dbReference>
<dbReference type="InterPro" id="IPR006073">
    <property type="entry name" value="GTP-bd"/>
</dbReference>
<evidence type="ECO:0000256" key="7">
    <source>
        <dbReference type="ARBA" id="ARBA00022842"/>
    </source>
</evidence>
<evidence type="ECO:0000256" key="8">
    <source>
        <dbReference type="ARBA" id="ARBA00023134"/>
    </source>
</evidence>
<dbReference type="NCBIfam" id="NF008956">
    <property type="entry name" value="PRK12299.1"/>
    <property type="match status" value="1"/>
</dbReference>
<dbReference type="GO" id="GO:0000287">
    <property type="term" value="F:magnesium ion binding"/>
    <property type="evidence" value="ECO:0007669"/>
    <property type="project" value="InterPro"/>
</dbReference>
<dbReference type="InterPro" id="IPR027417">
    <property type="entry name" value="P-loop_NTPase"/>
</dbReference>
<feature type="binding site" evidence="9">
    <location>
        <position position="192"/>
    </location>
    <ligand>
        <name>Mg(2+)</name>
        <dbReference type="ChEBI" id="CHEBI:18420"/>
    </ligand>
</feature>
<dbReference type="Pfam" id="PF09269">
    <property type="entry name" value="DUF1967"/>
    <property type="match status" value="1"/>
</dbReference>
<evidence type="ECO:0000256" key="6">
    <source>
        <dbReference type="ARBA" id="ARBA00022801"/>
    </source>
</evidence>
<proteinExistence type="inferred from homology"/>
<feature type="domain" description="OCT" evidence="11">
    <location>
        <begin position="345"/>
        <end position="422"/>
    </location>
</feature>
<feature type="binding site" evidence="9">
    <location>
        <begin position="165"/>
        <end position="172"/>
    </location>
    <ligand>
        <name>GTP</name>
        <dbReference type="ChEBI" id="CHEBI:37565"/>
    </ligand>
</feature>
<dbReference type="PANTHER" id="PTHR11702:SF31">
    <property type="entry name" value="MITOCHONDRIAL RIBOSOME-ASSOCIATED GTPASE 2"/>
    <property type="match status" value="1"/>
</dbReference>
<comment type="subcellular location">
    <subcellularLocation>
        <location evidence="9">Cytoplasm</location>
    </subcellularLocation>
</comment>
<dbReference type="NCBIfam" id="TIGR03595">
    <property type="entry name" value="Obg_CgtA_exten"/>
    <property type="match status" value="1"/>
</dbReference>
<comment type="function">
    <text evidence="9">An essential GTPase which binds GTP, GDP and possibly (p)ppGpp with moderate affinity, with high nucleotide exchange rates and a fairly low GTP hydrolysis rate. Plays a role in control of the cell cycle, stress response, ribosome biogenesis and in those bacteria that undergo differentiation, in morphogenesis control.</text>
</comment>
<dbReference type="InterPro" id="IPR015349">
    <property type="entry name" value="OCT_dom"/>
</dbReference>
<dbReference type="NCBIfam" id="TIGR00231">
    <property type="entry name" value="small_GTP"/>
    <property type="match status" value="1"/>
</dbReference>
<keyword evidence="6 9" id="KW-0378">Hydrolase</keyword>
<dbReference type="HAMAP" id="MF_01454">
    <property type="entry name" value="GTPase_Obg"/>
    <property type="match status" value="1"/>
</dbReference>
<dbReference type="SUPFAM" id="SSF102741">
    <property type="entry name" value="Obg GTP-binding protein C-terminal domain"/>
    <property type="match status" value="1"/>
</dbReference>
<dbReference type="NCBIfam" id="NF008955">
    <property type="entry name" value="PRK12297.1"/>
    <property type="match status" value="1"/>
</dbReference>
<protein>
    <recommendedName>
        <fullName evidence="9">GTPase Obg</fullName>
        <ecNumber evidence="9">3.6.5.-</ecNumber>
    </recommendedName>
    <alternativeName>
        <fullName evidence="9">GTP-binding protein Obg</fullName>
    </alternativeName>
</protein>
<feature type="binding site" evidence="9">
    <location>
        <begin position="190"/>
        <end position="194"/>
    </location>
    <ligand>
        <name>GTP</name>
        <dbReference type="ChEBI" id="CHEBI:37565"/>
    </ligand>
</feature>
<feature type="binding site" evidence="9">
    <location>
        <position position="172"/>
    </location>
    <ligand>
        <name>Mg(2+)</name>
        <dbReference type="ChEBI" id="CHEBI:18420"/>
    </ligand>
</feature>
<evidence type="ECO:0000256" key="9">
    <source>
        <dbReference type="HAMAP-Rule" id="MF_01454"/>
    </source>
</evidence>
<sequence>MFYDRAKIYVKAGDGGAGAVSFRREKYVPLGGPNGGDGGRGGDIILEADEGLRTLVDFRYRRHYKADRGEHGQGKDMHGKGAENLVLRIPAGTIIKNEGTGEIMADLTRHGQRVTIAKGGRGGRGNARFMSNTNKAPTVAERGEPGEELWLLFELKLLADVGLVGFPNVGKSTLISRVSAARPKIADYHFTTLVPNLGVVQVEDESFVMADIPGIIEGAHSGAGLGHEFLRHIERTRLLLHILDISGSEGRDPLEDFKIINQELKLHNPALAERPMLVVPNKIDVNGSEENLRRLREEFGDAYEIYPISAVTGEGIDKLLHKMIQILPEVPLIGLSADPDEHRMVQVQSEDRFVITREDGMYIITGKEIERHAAMAYLDTDDGVMRFQNILKVMGVDDALKEQGIKEGNKVSIGKLELEWSEGGQ</sequence>
<dbReference type="AlphaFoldDB" id="A0A857DEL4"/>
<dbReference type="PROSITE" id="PS51883">
    <property type="entry name" value="OBG"/>
    <property type="match status" value="1"/>
</dbReference>
<dbReference type="FunFam" id="2.70.210.12:FF:000001">
    <property type="entry name" value="GTPase Obg"/>
    <property type="match status" value="1"/>
</dbReference>
<dbReference type="InterPro" id="IPR031167">
    <property type="entry name" value="G_OBG"/>
</dbReference>
<dbReference type="NCBIfam" id="TIGR02729">
    <property type="entry name" value="Obg_CgtA"/>
    <property type="match status" value="1"/>
</dbReference>
<dbReference type="Pfam" id="PF01018">
    <property type="entry name" value="GTP1_OBG"/>
    <property type="match status" value="1"/>
</dbReference>
<accession>A0A857DEL4</accession>
<dbReference type="EMBL" id="CP046996">
    <property type="protein sequence ID" value="QGZ99709.1"/>
    <property type="molecule type" value="Genomic_DNA"/>
</dbReference>
<dbReference type="RefSeq" id="WP_158208141.1">
    <property type="nucleotide sequence ID" value="NZ_CP046996.1"/>
</dbReference>
<comment type="similarity">
    <text evidence="2 9">Belongs to the TRAFAC class OBG-HflX-like GTPase superfamily. OBG GTPase family.</text>
</comment>
<comment type="subunit">
    <text evidence="9">Monomer.</text>
</comment>
<gene>
    <name evidence="13" type="primary">obgE</name>
    <name evidence="9" type="synonym">obg</name>
    <name evidence="13" type="ORF">GQ588_03105</name>
</gene>
<dbReference type="Proteomes" id="UP000430508">
    <property type="component" value="Chromosome"/>
</dbReference>
<evidence type="ECO:0000256" key="1">
    <source>
        <dbReference type="ARBA" id="ARBA00001946"/>
    </source>
</evidence>
<feature type="domain" description="Obg" evidence="12">
    <location>
        <begin position="1"/>
        <end position="158"/>
    </location>
</feature>
<dbReference type="PROSITE" id="PS51710">
    <property type="entry name" value="G_OBG"/>
    <property type="match status" value="1"/>
</dbReference>
<dbReference type="PROSITE" id="PS51881">
    <property type="entry name" value="OCT"/>
    <property type="match status" value="1"/>
</dbReference>
<dbReference type="GO" id="GO:0005737">
    <property type="term" value="C:cytoplasm"/>
    <property type="evidence" value="ECO:0007669"/>
    <property type="project" value="UniProtKB-SubCell"/>
</dbReference>
<evidence type="ECO:0000256" key="5">
    <source>
        <dbReference type="ARBA" id="ARBA00022741"/>
    </source>
</evidence>
<keyword evidence="5 9" id="KW-0547">Nucleotide-binding</keyword>
<dbReference type="InterPro" id="IPR036726">
    <property type="entry name" value="GTP1_OBG_dom_sf"/>
</dbReference>
<dbReference type="Gene3D" id="2.70.210.12">
    <property type="entry name" value="GTP1/OBG domain"/>
    <property type="match status" value="1"/>
</dbReference>
<feature type="domain" description="OBG-type G" evidence="10">
    <location>
        <begin position="159"/>
        <end position="328"/>
    </location>
</feature>
<evidence type="ECO:0000259" key="10">
    <source>
        <dbReference type="PROSITE" id="PS51710"/>
    </source>
</evidence>
<name>A0A857DEL4_9FIRM</name>